<dbReference type="KEGG" id="pbf:CFX0092_A1954"/>
<organism evidence="2 3">
    <name type="scientific">Candidatus Promineifilum breve</name>
    <dbReference type="NCBI Taxonomy" id="1806508"/>
    <lineage>
        <taxon>Bacteria</taxon>
        <taxon>Bacillati</taxon>
        <taxon>Chloroflexota</taxon>
        <taxon>Ardenticatenia</taxon>
        <taxon>Candidatus Promineifilales</taxon>
        <taxon>Candidatus Promineifilaceae</taxon>
        <taxon>Candidatus Promineifilum</taxon>
    </lineage>
</organism>
<sequence>MTILISRTDLARNTRKVIDDARRSGPVVVESYGEEQVAVLDIIDYRLLRAAVRFLAGEPSGESFAAPEGLTEGDLEQSIIEAGGDIQAKWDQIVAAHQVNDISLGRAAELLHMNRFELAERYNRLGIPLQLGPSTLEEVWREIEVLRR</sequence>
<dbReference type="EMBL" id="LN890655">
    <property type="protein sequence ID" value="CUS03832.2"/>
    <property type="molecule type" value="Genomic_DNA"/>
</dbReference>
<protein>
    <recommendedName>
        <fullName evidence="4">Antitoxin</fullName>
    </recommendedName>
</protein>
<name>A0A160T2K0_9CHLR</name>
<dbReference type="AlphaFoldDB" id="A0A160T2K0"/>
<comment type="similarity">
    <text evidence="1">Belongs to the phD/YefM antitoxin family.</text>
</comment>
<evidence type="ECO:0000313" key="3">
    <source>
        <dbReference type="Proteomes" id="UP000215027"/>
    </source>
</evidence>
<dbReference type="OrthoDB" id="9860861at2"/>
<gene>
    <name evidence="2" type="ORF">CFX0092_A1954</name>
</gene>
<keyword evidence="3" id="KW-1185">Reference proteome</keyword>
<dbReference type="SUPFAM" id="SSF143120">
    <property type="entry name" value="YefM-like"/>
    <property type="match status" value="1"/>
</dbReference>
<evidence type="ECO:0008006" key="4">
    <source>
        <dbReference type="Google" id="ProtNLM"/>
    </source>
</evidence>
<dbReference type="InterPro" id="IPR036165">
    <property type="entry name" value="YefM-like_sf"/>
</dbReference>
<dbReference type="RefSeq" id="WP_095043268.1">
    <property type="nucleotide sequence ID" value="NZ_LN890655.1"/>
</dbReference>
<accession>A0A160T2K0</accession>
<reference evidence="2" key="1">
    <citation type="submission" date="2016-01" db="EMBL/GenBank/DDBJ databases">
        <authorList>
            <person name="Mcilroy J.S."/>
            <person name="Karst M S."/>
            <person name="Albertsen M."/>
        </authorList>
    </citation>
    <scope>NUCLEOTIDE SEQUENCE</scope>
    <source>
        <strain evidence="2">Cfx-K</strain>
    </source>
</reference>
<proteinExistence type="inferred from homology"/>
<dbReference type="Proteomes" id="UP000215027">
    <property type="component" value="Chromosome I"/>
</dbReference>
<evidence type="ECO:0000313" key="2">
    <source>
        <dbReference type="EMBL" id="CUS03832.2"/>
    </source>
</evidence>
<evidence type="ECO:0000256" key="1">
    <source>
        <dbReference type="ARBA" id="ARBA00009981"/>
    </source>
</evidence>